<dbReference type="PROSITE" id="PS50883">
    <property type="entry name" value="EAL"/>
    <property type="match status" value="1"/>
</dbReference>
<dbReference type="PANTHER" id="PTHR33121:SF81">
    <property type="entry name" value="CYCLIC DI-GMP PHOSPHODIESTERASE PDEB-RELATED"/>
    <property type="match status" value="1"/>
</dbReference>
<dbReference type="AlphaFoldDB" id="A0A483G2K8"/>
<protein>
    <submittedName>
        <fullName evidence="2">EAL domain-containing protein</fullName>
    </submittedName>
</protein>
<dbReference type="RefSeq" id="WP_064185743.1">
    <property type="nucleotide sequence ID" value="NZ_FLFX01000021.1"/>
</dbReference>
<dbReference type="Pfam" id="PF00563">
    <property type="entry name" value="EAL"/>
    <property type="match status" value="1"/>
</dbReference>
<feature type="non-terminal residue" evidence="2">
    <location>
        <position position="1"/>
    </location>
</feature>
<dbReference type="InterPro" id="IPR001633">
    <property type="entry name" value="EAL_dom"/>
</dbReference>
<dbReference type="SUPFAM" id="SSF141868">
    <property type="entry name" value="EAL domain-like"/>
    <property type="match status" value="1"/>
</dbReference>
<organism evidence="2">
    <name type="scientific">Klebsiella pneumoniae</name>
    <dbReference type="NCBI Taxonomy" id="573"/>
    <lineage>
        <taxon>Bacteria</taxon>
        <taxon>Pseudomonadati</taxon>
        <taxon>Pseudomonadota</taxon>
        <taxon>Gammaproteobacteria</taxon>
        <taxon>Enterobacterales</taxon>
        <taxon>Enterobacteriaceae</taxon>
        <taxon>Klebsiella/Raoultella group</taxon>
        <taxon>Klebsiella</taxon>
        <taxon>Klebsiella pneumoniae complex</taxon>
    </lineage>
</organism>
<dbReference type="CDD" id="cd01948">
    <property type="entry name" value="EAL"/>
    <property type="match status" value="1"/>
</dbReference>
<gene>
    <name evidence="2" type="ORF">ETE71_27155</name>
</gene>
<dbReference type="Gene3D" id="3.20.20.450">
    <property type="entry name" value="EAL domain"/>
    <property type="match status" value="1"/>
</dbReference>
<dbReference type="InterPro" id="IPR050706">
    <property type="entry name" value="Cyclic-di-GMP_PDE-like"/>
</dbReference>
<feature type="domain" description="EAL" evidence="1">
    <location>
        <begin position="1"/>
        <end position="180"/>
    </location>
</feature>
<evidence type="ECO:0000313" key="2">
    <source>
        <dbReference type="EMBL" id="TCX03341.1"/>
    </source>
</evidence>
<dbReference type="InterPro" id="IPR035919">
    <property type="entry name" value="EAL_sf"/>
</dbReference>
<name>A0A483G2K8_KLEPN</name>
<evidence type="ECO:0000259" key="1">
    <source>
        <dbReference type="PROSITE" id="PS50883"/>
    </source>
</evidence>
<accession>A0A483G2K8</accession>
<dbReference type="PANTHER" id="PTHR33121">
    <property type="entry name" value="CYCLIC DI-GMP PHOSPHODIESTERASE PDEF"/>
    <property type="match status" value="1"/>
</dbReference>
<dbReference type="SMART" id="SM00052">
    <property type="entry name" value="EAL"/>
    <property type="match status" value="1"/>
</dbReference>
<dbReference type="GO" id="GO:0071111">
    <property type="term" value="F:cyclic-guanylate-specific phosphodiesterase activity"/>
    <property type="evidence" value="ECO:0007669"/>
    <property type="project" value="InterPro"/>
</dbReference>
<sequence>HAIREFIHTAIQNEIFLSVNINPSDLDSEKFRDKLLGLISEYNIPYKTILLEITERQGGDFEGMKIHIDKYKNHGVRFAIDDFGTGYSNLNLVAALDVDEIKIDKSLTSAIGTESLRYDLLPGLHEMFRSIADKIVFEGVETQEQVNYLKTFWPQSYAQGWYYSRALPLEEARKLTIRELN</sequence>
<dbReference type="EMBL" id="SDCE01000066">
    <property type="protein sequence ID" value="TCX03341.1"/>
    <property type="molecule type" value="Genomic_DNA"/>
</dbReference>
<comment type="caution">
    <text evidence="2">The sequence shown here is derived from an EMBL/GenBank/DDBJ whole genome shotgun (WGS) entry which is preliminary data.</text>
</comment>
<proteinExistence type="predicted"/>
<reference evidence="2" key="1">
    <citation type="submission" date="2019-01" db="EMBL/GenBank/DDBJ databases">
        <authorList>
            <person name="Lista F."/>
            <person name="Anselmo A."/>
        </authorList>
    </citation>
    <scope>NUCLEOTIDE SEQUENCE</scope>
    <source>
        <strain evidence="2">18S</strain>
    </source>
</reference>